<evidence type="ECO:0000259" key="23">
    <source>
        <dbReference type="PROSITE" id="PS50113"/>
    </source>
</evidence>
<dbReference type="InterPro" id="IPR000719">
    <property type="entry name" value="Prot_kinase_dom"/>
</dbReference>
<feature type="binding site" evidence="19">
    <location>
        <position position="399"/>
    </location>
    <ligand>
        <name>ATP</name>
        <dbReference type="ChEBI" id="CHEBI:30616"/>
    </ligand>
</feature>
<dbReference type="Pfam" id="PF13426">
    <property type="entry name" value="PAS_9"/>
    <property type="match status" value="1"/>
</dbReference>
<keyword evidence="15" id="KW-0157">Chromophore</keyword>
<gene>
    <name evidence="24" type="ORF">EUGRSUZ_I01551</name>
</gene>
<name>A0A059APT6_EUCGR</name>
<evidence type="ECO:0000256" key="1">
    <source>
        <dbReference type="ARBA" id="ARBA00001917"/>
    </source>
</evidence>
<evidence type="ECO:0000256" key="10">
    <source>
        <dbReference type="ARBA" id="ARBA00022679"/>
    </source>
</evidence>
<evidence type="ECO:0000256" key="15">
    <source>
        <dbReference type="ARBA" id="ARBA00022991"/>
    </source>
</evidence>
<dbReference type="InterPro" id="IPR000014">
    <property type="entry name" value="PAS"/>
</dbReference>
<reference evidence="24" key="1">
    <citation type="submission" date="2013-07" db="EMBL/GenBank/DDBJ databases">
        <title>The genome of Eucalyptus grandis.</title>
        <authorList>
            <person name="Schmutz J."/>
            <person name="Hayes R."/>
            <person name="Myburg A."/>
            <person name="Tuskan G."/>
            <person name="Grattapaglia D."/>
            <person name="Rokhsar D.S."/>
        </authorList>
    </citation>
    <scope>NUCLEOTIDE SEQUENCE</scope>
    <source>
        <tissue evidence="24">Leaf extractions</tissue>
    </source>
</reference>
<feature type="compositionally biased region" description="Polar residues" evidence="20">
    <location>
        <begin position="128"/>
        <end position="142"/>
    </location>
</feature>
<sequence>MQVEVSKYTEGIVDKAVRPNGLPQSLIRYDARQKEEALDSITEVVQTVKHPRSHIRSISNDVKNEEQERFNLDSFPPKSIDTEKLSTPGRQTPLVDHASNLLRTSSIQEAEKKSRKSARISLPGLKGRSSSIGGKQELQQSIEPDVLMTKDFESRDSWDRTDRERDVRQGIDLATTLERIEKNFVISDPRLPDNPIIFASDSFLELTEYTREEILGRNCRFLQGPETDQATVSKIRDAIREQREITVQLINYTKSGKKFWNLFHLQPMRDQKGELQYFIGVQLDGSDHVEPLRSRLSERTEQQGAKLVKATAENVDEAVRELPDANLRPEDLWAIHSQPVFPRPHKRYSPSWIAIQKITARGETIGLQHFKPIRPLGCGDTGSVHLVELQDTGELFAMKAMEKSMMLNRNKVHRACIEREIISLMDHPFLPTLYSSFQTSTHVCLITDFCPGGELFALLDKQPMKIFTEDSARFYVAEVLVGLEYLHCLGIVYRDLKPENILLQKDGHVVLTDFDLSFLTSCKPHIIHHPPPKNRRRSRSQPPPMFVAEPVSQSNSFVGTEEYIAPEIITGAGHSSAIDWWALGILLYEMLYGRTPFRGKNRQKTFANILHKDLTFPSSIPVSLAARQLIYALLQRDPASRLGSNNGANEIKQHPFFRGINWPLIRCMSPPPLEAPLQPIGKDPKAKDVNWEDDGVLVSSMEMDMF</sequence>
<dbReference type="NCBIfam" id="TIGR00229">
    <property type="entry name" value="sensory_box"/>
    <property type="match status" value="1"/>
</dbReference>
<dbReference type="GO" id="GO:0007623">
    <property type="term" value="P:circadian rhythm"/>
    <property type="evidence" value="ECO:0007669"/>
    <property type="project" value="UniProtKB-ARBA"/>
</dbReference>
<keyword evidence="7" id="KW-0716">Sensory transduction</keyword>
<dbReference type="Pfam" id="PF00069">
    <property type="entry name" value="Pkinase"/>
    <property type="match status" value="1"/>
</dbReference>
<keyword evidence="9" id="KW-0288">FMN</keyword>
<dbReference type="SMART" id="SM00086">
    <property type="entry name" value="PAC"/>
    <property type="match status" value="1"/>
</dbReference>
<evidence type="ECO:0000256" key="8">
    <source>
        <dbReference type="ARBA" id="ARBA00022630"/>
    </source>
</evidence>
<dbReference type="SUPFAM" id="SSF56112">
    <property type="entry name" value="Protein kinase-like (PK-like)"/>
    <property type="match status" value="1"/>
</dbReference>
<dbReference type="InterPro" id="IPR001610">
    <property type="entry name" value="PAC"/>
</dbReference>
<protein>
    <recommendedName>
        <fullName evidence="4">non-specific serine/threonine protein kinase</fullName>
        <ecNumber evidence="4">2.7.11.1</ecNumber>
    </recommendedName>
</protein>
<evidence type="ECO:0000259" key="21">
    <source>
        <dbReference type="PROSITE" id="PS50011"/>
    </source>
</evidence>
<evidence type="ECO:0000256" key="12">
    <source>
        <dbReference type="ARBA" id="ARBA00022741"/>
    </source>
</evidence>
<dbReference type="Gene3D" id="1.10.510.10">
    <property type="entry name" value="Transferase(Phosphotransferase) domain 1"/>
    <property type="match status" value="1"/>
</dbReference>
<evidence type="ECO:0000256" key="7">
    <source>
        <dbReference type="ARBA" id="ARBA00022606"/>
    </source>
</evidence>
<evidence type="ECO:0000256" key="6">
    <source>
        <dbReference type="ARBA" id="ARBA00022543"/>
    </source>
</evidence>
<keyword evidence="5" id="KW-0723">Serine/threonine-protein kinase</keyword>
<dbReference type="PROSITE" id="PS50112">
    <property type="entry name" value="PAS"/>
    <property type="match status" value="1"/>
</dbReference>
<dbReference type="GO" id="GO:0005886">
    <property type="term" value="C:plasma membrane"/>
    <property type="evidence" value="ECO:0007669"/>
    <property type="project" value="UniProtKB-SubCell"/>
</dbReference>
<dbReference type="Gene3D" id="3.30.200.20">
    <property type="entry name" value="Phosphorylase Kinase, domain 1"/>
    <property type="match status" value="1"/>
</dbReference>
<evidence type="ECO:0000256" key="14">
    <source>
        <dbReference type="ARBA" id="ARBA00022840"/>
    </source>
</evidence>
<dbReference type="PROSITE" id="PS00107">
    <property type="entry name" value="PROTEIN_KINASE_ATP"/>
    <property type="match status" value="1"/>
</dbReference>
<dbReference type="GO" id="GO:0005524">
    <property type="term" value="F:ATP binding"/>
    <property type="evidence" value="ECO:0007669"/>
    <property type="project" value="UniProtKB-UniRule"/>
</dbReference>
<dbReference type="GO" id="GO:0004674">
    <property type="term" value="F:protein serine/threonine kinase activity"/>
    <property type="evidence" value="ECO:0007669"/>
    <property type="project" value="UniProtKB-KW"/>
</dbReference>
<dbReference type="InterPro" id="IPR008271">
    <property type="entry name" value="Ser/Thr_kinase_AS"/>
</dbReference>
<comment type="catalytic activity">
    <reaction evidence="17">
        <text>L-threonyl-[protein] + ATP = O-phospho-L-threonyl-[protein] + ADP + H(+)</text>
        <dbReference type="Rhea" id="RHEA:46608"/>
        <dbReference type="Rhea" id="RHEA-COMP:11060"/>
        <dbReference type="Rhea" id="RHEA-COMP:11605"/>
        <dbReference type="ChEBI" id="CHEBI:15378"/>
        <dbReference type="ChEBI" id="CHEBI:30013"/>
        <dbReference type="ChEBI" id="CHEBI:30616"/>
        <dbReference type="ChEBI" id="CHEBI:61977"/>
        <dbReference type="ChEBI" id="CHEBI:456216"/>
        <dbReference type="EC" id="2.7.11.1"/>
    </reaction>
</comment>
<dbReference type="EMBL" id="KK198761">
    <property type="protein sequence ID" value="KCW55711.1"/>
    <property type="molecule type" value="Genomic_DNA"/>
</dbReference>
<dbReference type="FunFam" id="1.10.510.10:FF:000265">
    <property type="entry name" value="Putative LOV domain-containing protein"/>
    <property type="match status" value="1"/>
</dbReference>
<keyword evidence="13" id="KW-0418">Kinase</keyword>
<keyword evidence="14 19" id="KW-0067">ATP-binding</keyword>
<dbReference type="InterPro" id="IPR017441">
    <property type="entry name" value="Protein_kinase_ATP_BS"/>
</dbReference>
<dbReference type="Gene3D" id="3.30.450.20">
    <property type="entry name" value="PAS domain"/>
    <property type="match status" value="1"/>
</dbReference>
<comment type="similarity">
    <text evidence="3">Belongs to the protein kinase superfamily. AGC Ser/Thr protein kinase family.</text>
</comment>
<dbReference type="FunFam" id="3.30.450.20:FF:000002">
    <property type="entry name" value="LOV domain-containing protein"/>
    <property type="match status" value="1"/>
</dbReference>
<dbReference type="GO" id="GO:0009902">
    <property type="term" value="P:chloroplast relocation"/>
    <property type="evidence" value="ECO:0007669"/>
    <property type="project" value="UniProtKB-ARBA"/>
</dbReference>
<dbReference type="GO" id="GO:0010181">
    <property type="term" value="F:FMN binding"/>
    <property type="evidence" value="ECO:0007669"/>
    <property type="project" value="UniProtKB-ARBA"/>
</dbReference>
<comment type="catalytic activity">
    <reaction evidence="18">
        <text>L-seryl-[protein] + ATP = O-phospho-L-seryl-[protein] + ADP + H(+)</text>
        <dbReference type="Rhea" id="RHEA:17989"/>
        <dbReference type="Rhea" id="RHEA-COMP:9863"/>
        <dbReference type="Rhea" id="RHEA-COMP:11604"/>
        <dbReference type="ChEBI" id="CHEBI:15378"/>
        <dbReference type="ChEBI" id="CHEBI:29999"/>
        <dbReference type="ChEBI" id="CHEBI:30616"/>
        <dbReference type="ChEBI" id="CHEBI:83421"/>
        <dbReference type="ChEBI" id="CHEBI:456216"/>
        <dbReference type="EC" id="2.7.11.1"/>
    </reaction>
</comment>
<feature type="compositionally biased region" description="Basic and acidic residues" evidence="20">
    <location>
        <begin position="148"/>
        <end position="164"/>
    </location>
</feature>
<evidence type="ECO:0000256" key="3">
    <source>
        <dbReference type="ARBA" id="ARBA00009903"/>
    </source>
</evidence>
<dbReference type="PANTHER" id="PTHR45637">
    <property type="entry name" value="FLIPPASE KINASE 1-RELATED"/>
    <property type="match status" value="1"/>
</dbReference>
<feature type="domain" description="PAS" evidence="22">
    <location>
        <begin position="169"/>
        <end position="242"/>
    </location>
</feature>
<dbReference type="SMART" id="SM00220">
    <property type="entry name" value="S_TKc"/>
    <property type="match status" value="1"/>
</dbReference>
<organism evidence="24">
    <name type="scientific">Eucalyptus grandis</name>
    <name type="common">Flooded gum</name>
    <dbReference type="NCBI Taxonomy" id="71139"/>
    <lineage>
        <taxon>Eukaryota</taxon>
        <taxon>Viridiplantae</taxon>
        <taxon>Streptophyta</taxon>
        <taxon>Embryophyta</taxon>
        <taxon>Tracheophyta</taxon>
        <taxon>Spermatophyta</taxon>
        <taxon>Magnoliopsida</taxon>
        <taxon>eudicotyledons</taxon>
        <taxon>Gunneridae</taxon>
        <taxon>Pentapetalae</taxon>
        <taxon>rosids</taxon>
        <taxon>malvids</taxon>
        <taxon>Myrtales</taxon>
        <taxon>Myrtaceae</taxon>
        <taxon>Myrtoideae</taxon>
        <taxon>Eucalypteae</taxon>
        <taxon>Eucalyptus</taxon>
    </lineage>
</organism>
<keyword evidence="11" id="KW-0677">Repeat</keyword>
<evidence type="ECO:0000256" key="16">
    <source>
        <dbReference type="ARBA" id="ARBA00023170"/>
    </source>
</evidence>
<comment type="cofactor">
    <cofactor evidence="1">
        <name>FMN</name>
        <dbReference type="ChEBI" id="CHEBI:58210"/>
    </cofactor>
</comment>
<evidence type="ECO:0000256" key="13">
    <source>
        <dbReference type="ARBA" id="ARBA00022777"/>
    </source>
</evidence>
<keyword evidence="16" id="KW-0675">Receptor</keyword>
<dbReference type="CDD" id="cd00130">
    <property type="entry name" value="PAS"/>
    <property type="match status" value="1"/>
</dbReference>
<dbReference type="InterPro" id="IPR035965">
    <property type="entry name" value="PAS-like_dom_sf"/>
</dbReference>
<dbReference type="PROSITE" id="PS50011">
    <property type="entry name" value="PROTEIN_KINASE_DOM"/>
    <property type="match status" value="1"/>
</dbReference>
<accession>A0A059APT6</accession>
<dbReference type="AlphaFoldDB" id="A0A059APT6"/>
<dbReference type="CDD" id="cd05574">
    <property type="entry name" value="STKc_phototropin_like"/>
    <property type="match status" value="1"/>
</dbReference>
<dbReference type="InterPro" id="IPR011009">
    <property type="entry name" value="Kinase-like_dom_sf"/>
</dbReference>
<dbReference type="GO" id="GO:0009638">
    <property type="term" value="P:phototropism"/>
    <property type="evidence" value="ECO:0007669"/>
    <property type="project" value="UniProtKB-ARBA"/>
</dbReference>
<keyword evidence="10" id="KW-0808">Transferase</keyword>
<evidence type="ECO:0000256" key="17">
    <source>
        <dbReference type="ARBA" id="ARBA00047899"/>
    </source>
</evidence>
<evidence type="ECO:0000256" key="20">
    <source>
        <dbReference type="SAM" id="MobiDB-lite"/>
    </source>
</evidence>
<evidence type="ECO:0000256" key="4">
    <source>
        <dbReference type="ARBA" id="ARBA00012513"/>
    </source>
</evidence>
<keyword evidence="8" id="KW-0285">Flavoprotein</keyword>
<dbReference type="SUPFAM" id="SSF55785">
    <property type="entry name" value="PYP-like sensor domain (PAS domain)"/>
    <property type="match status" value="1"/>
</dbReference>
<evidence type="ECO:0000256" key="18">
    <source>
        <dbReference type="ARBA" id="ARBA00048679"/>
    </source>
</evidence>
<keyword evidence="12 19" id="KW-0547">Nucleotide-binding</keyword>
<dbReference type="PROSITE" id="PS50113">
    <property type="entry name" value="PAC"/>
    <property type="match status" value="1"/>
</dbReference>
<dbReference type="FunFam" id="3.30.200.20:FF:000133">
    <property type="entry name" value="LOV domain-containing protein"/>
    <property type="match status" value="1"/>
</dbReference>
<evidence type="ECO:0000256" key="11">
    <source>
        <dbReference type="ARBA" id="ARBA00022737"/>
    </source>
</evidence>
<dbReference type="PROSITE" id="PS00108">
    <property type="entry name" value="PROTEIN_KINASE_ST"/>
    <property type="match status" value="1"/>
</dbReference>
<evidence type="ECO:0000256" key="19">
    <source>
        <dbReference type="PROSITE-ProRule" id="PRU10141"/>
    </source>
</evidence>
<dbReference type="GO" id="GO:0042802">
    <property type="term" value="F:identical protein binding"/>
    <property type="evidence" value="ECO:0007669"/>
    <property type="project" value="UniProtKB-ARBA"/>
</dbReference>
<feature type="domain" description="Protein kinase" evidence="21">
    <location>
        <begin position="370"/>
        <end position="657"/>
    </location>
</feature>
<feature type="domain" description="PAC" evidence="23">
    <location>
        <begin position="243"/>
        <end position="297"/>
    </location>
</feature>
<feature type="region of interest" description="Disordered" evidence="20">
    <location>
        <begin position="106"/>
        <end position="164"/>
    </location>
</feature>
<evidence type="ECO:0000313" key="24">
    <source>
        <dbReference type="EMBL" id="KCW55711.1"/>
    </source>
</evidence>
<proteinExistence type="inferred from homology"/>
<dbReference type="EC" id="2.7.11.1" evidence="4"/>
<dbReference type="GO" id="GO:0009882">
    <property type="term" value="F:blue light photoreceptor activity"/>
    <property type="evidence" value="ECO:0007669"/>
    <property type="project" value="UniProtKB-ARBA"/>
</dbReference>
<dbReference type="InterPro" id="IPR000700">
    <property type="entry name" value="PAS-assoc_C"/>
</dbReference>
<evidence type="ECO:0000256" key="5">
    <source>
        <dbReference type="ARBA" id="ARBA00022527"/>
    </source>
</evidence>
<dbReference type="Gramene" id="KCW55711">
    <property type="protein sequence ID" value="KCW55711"/>
    <property type="gene ID" value="EUGRSUZ_I01551"/>
</dbReference>
<evidence type="ECO:0000256" key="2">
    <source>
        <dbReference type="ARBA" id="ARBA00004202"/>
    </source>
</evidence>
<comment type="subcellular location">
    <subcellularLocation>
        <location evidence="2">Cell membrane</location>
        <topology evidence="2">Peripheral membrane protein</topology>
    </subcellularLocation>
</comment>
<keyword evidence="6" id="KW-0600">Photoreceptor protein</keyword>
<evidence type="ECO:0000256" key="9">
    <source>
        <dbReference type="ARBA" id="ARBA00022643"/>
    </source>
</evidence>
<evidence type="ECO:0000259" key="22">
    <source>
        <dbReference type="PROSITE" id="PS50112"/>
    </source>
</evidence>